<evidence type="ECO:0000313" key="1">
    <source>
        <dbReference type="EMBL" id="GAH61720.1"/>
    </source>
</evidence>
<feature type="non-terminal residue" evidence="1">
    <location>
        <position position="1"/>
    </location>
</feature>
<protein>
    <submittedName>
        <fullName evidence="1">Uncharacterized protein</fullName>
    </submittedName>
</protein>
<dbReference type="AlphaFoldDB" id="X1HXC0"/>
<dbReference type="EMBL" id="BARU01017727">
    <property type="protein sequence ID" value="GAH61720.1"/>
    <property type="molecule type" value="Genomic_DNA"/>
</dbReference>
<reference evidence="1" key="1">
    <citation type="journal article" date="2014" name="Front. Microbiol.">
        <title>High frequency of phylogenetically diverse reductive dehalogenase-homologous genes in deep subseafloor sedimentary metagenomes.</title>
        <authorList>
            <person name="Kawai M."/>
            <person name="Futagami T."/>
            <person name="Toyoda A."/>
            <person name="Takaki Y."/>
            <person name="Nishi S."/>
            <person name="Hori S."/>
            <person name="Arai W."/>
            <person name="Tsubouchi T."/>
            <person name="Morono Y."/>
            <person name="Uchiyama I."/>
            <person name="Ito T."/>
            <person name="Fujiyama A."/>
            <person name="Inagaki F."/>
            <person name="Takami H."/>
        </authorList>
    </citation>
    <scope>NUCLEOTIDE SEQUENCE</scope>
    <source>
        <strain evidence="1">Expedition CK06-06</strain>
    </source>
</reference>
<name>X1HXC0_9ZZZZ</name>
<proteinExistence type="predicted"/>
<organism evidence="1">
    <name type="scientific">marine sediment metagenome</name>
    <dbReference type="NCBI Taxonomy" id="412755"/>
    <lineage>
        <taxon>unclassified sequences</taxon>
        <taxon>metagenomes</taxon>
        <taxon>ecological metagenomes</taxon>
    </lineage>
</organism>
<comment type="caution">
    <text evidence="1">The sequence shown here is derived from an EMBL/GenBank/DDBJ whole genome shotgun (WGS) entry which is preliminary data.</text>
</comment>
<accession>X1HXC0</accession>
<gene>
    <name evidence="1" type="ORF">S03H2_29378</name>
</gene>
<sequence>WIEAESQFIDIMSITELKNVNTQLEQSSKLFVNNIIQRVIAQLLGATDKGFVTLEATKTGYLKVLPMGTGHTVISAAIDESTAATHEIIAAVVGKKIRIVNLMLTVAGETNITLQSDANVLSGPLDFGGTDEPRGMVHHFGDAPLDTVEGEAFKITSSGAVQLSGYVTYFTE</sequence>